<evidence type="ECO:0000256" key="3">
    <source>
        <dbReference type="ARBA" id="ARBA00012717"/>
    </source>
</evidence>
<dbReference type="AlphaFoldDB" id="A0A0A1Z841"/>
<dbReference type="GO" id="GO:0050897">
    <property type="term" value="F:cobalt ion binding"/>
    <property type="evidence" value="ECO:0007669"/>
    <property type="project" value="InterPro"/>
</dbReference>
<evidence type="ECO:0000256" key="2">
    <source>
        <dbReference type="ARBA" id="ARBA00006908"/>
    </source>
</evidence>
<name>A0A0A1Z841_PROMR</name>
<evidence type="ECO:0000256" key="6">
    <source>
        <dbReference type="ARBA" id="ARBA00048627"/>
    </source>
</evidence>
<evidence type="ECO:0000256" key="1">
    <source>
        <dbReference type="ARBA" id="ARBA00002328"/>
    </source>
</evidence>
<dbReference type="STRING" id="59925.EU91_1758"/>
<accession>A0A0A1Z841</accession>
<dbReference type="NCBIfam" id="NF009719">
    <property type="entry name" value="PRK13246.1"/>
    <property type="match status" value="1"/>
</dbReference>
<proteinExistence type="inferred from homology"/>
<dbReference type="EC" id="1.3.7.2" evidence="3 7"/>
<evidence type="ECO:0000313" key="8">
    <source>
        <dbReference type="EMBL" id="KGF85655.1"/>
    </source>
</evidence>
<dbReference type="RefSeq" id="WP_032525104.1">
    <property type="nucleotide sequence ID" value="NZ_CP138934.1"/>
</dbReference>
<dbReference type="Pfam" id="PF05996">
    <property type="entry name" value="Fe_bilin_red"/>
    <property type="match status" value="1"/>
</dbReference>
<protein>
    <recommendedName>
        <fullName evidence="4 7">15,16-dihydrobiliverdin:ferredoxin oxidoreductase</fullName>
        <ecNumber evidence="3 7">1.3.7.2</ecNumber>
    </recommendedName>
</protein>
<evidence type="ECO:0000256" key="5">
    <source>
        <dbReference type="ARBA" id="ARBA00023002"/>
    </source>
</evidence>
<dbReference type="OrthoDB" id="527390at2"/>
<dbReference type="eggNOG" id="ENOG502Z8J9">
    <property type="taxonomic scope" value="Bacteria"/>
</dbReference>
<dbReference type="InterPro" id="IPR023658">
    <property type="entry name" value="DiHydbiliverdin_OxRdtase"/>
</dbReference>
<dbReference type="HAMAP" id="MF_00792">
    <property type="entry name" value="PebA"/>
    <property type="match status" value="1"/>
</dbReference>
<dbReference type="PANTHER" id="PTHR34557">
    <property type="entry name" value="PHYTOCHROMOBILIN:FERREDOXIN OXIDOREDUCTASE, CHLOROPLASTIC"/>
    <property type="match status" value="1"/>
</dbReference>
<dbReference type="GO" id="GO:0050617">
    <property type="term" value="F:15,16-dihydrobiliverdin:ferredoxin oxidoreductase activity"/>
    <property type="evidence" value="ECO:0007669"/>
    <property type="project" value="UniProtKB-UniRule"/>
</dbReference>
<reference evidence="9" key="1">
    <citation type="journal article" date="2014" name="Sci. Data">
        <title>Genomes of diverse isolates of the marine cyanobacterium Prochlorococcus.</title>
        <authorList>
            <person name="Biller S."/>
            <person name="Berube P."/>
            <person name="Thompson J."/>
            <person name="Kelly L."/>
            <person name="Roggensack S."/>
            <person name="Awad L."/>
            <person name="Roache-Johnson K."/>
            <person name="Ding H."/>
            <person name="Giovannoni S.J."/>
            <person name="Moore L.R."/>
            <person name="Chisholm S.W."/>
        </authorList>
    </citation>
    <scope>NUCLEOTIDE SEQUENCE [LARGE SCALE GENOMIC DNA]</scope>
    <source>
        <strain evidence="9">GP2</strain>
    </source>
</reference>
<dbReference type="PANTHER" id="PTHR34557:SF1">
    <property type="entry name" value="PHYTOCHROMOBILIN:FERREDOXIN OXIDOREDUCTASE, CHLOROPLASTIC"/>
    <property type="match status" value="1"/>
</dbReference>
<dbReference type="Gene3D" id="3.40.1500.20">
    <property type="match status" value="1"/>
</dbReference>
<organism evidence="8 9">
    <name type="scientific">Prochlorococcus marinus str. GP2</name>
    <dbReference type="NCBI Taxonomy" id="59925"/>
    <lineage>
        <taxon>Bacteria</taxon>
        <taxon>Bacillati</taxon>
        <taxon>Cyanobacteriota</taxon>
        <taxon>Cyanophyceae</taxon>
        <taxon>Synechococcales</taxon>
        <taxon>Prochlorococcaceae</taxon>
        <taxon>Prochlorococcus</taxon>
    </lineage>
</organism>
<dbReference type="Proteomes" id="UP000030598">
    <property type="component" value="Unassembled WGS sequence"/>
</dbReference>
<evidence type="ECO:0000313" key="9">
    <source>
        <dbReference type="Proteomes" id="UP000030598"/>
    </source>
</evidence>
<comment type="caution">
    <text evidence="8">The sequence shown here is derived from an EMBL/GenBank/DDBJ whole genome shotgun (WGS) entry which is preliminary data.</text>
</comment>
<dbReference type="EMBL" id="JNAH01000008">
    <property type="protein sequence ID" value="KGF85655.1"/>
    <property type="molecule type" value="Genomic_DNA"/>
</dbReference>
<keyword evidence="5 7" id="KW-0560">Oxidoreductase</keyword>
<dbReference type="InterPro" id="IPR009249">
    <property type="entry name" value="Ferredoxin-dep_bilin_Rdtase"/>
</dbReference>
<comment type="catalytic activity">
    <reaction evidence="6 7">
        <text>15,16-dihydrobiliverdin + oxidized 2[4Fe-4S]-[ferredoxin] = biliverdin IXalpha + reduced 2[4Fe-4S]-[ferredoxin] + 2 H(+)</text>
        <dbReference type="Rhea" id="RHEA:10168"/>
        <dbReference type="Rhea" id="RHEA-COMP:10002"/>
        <dbReference type="Rhea" id="RHEA-COMP:10004"/>
        <dbReference type="ChEBI" id="CHEBI:15378"/>
        <dbReference type="ChEBI" id="CHEBI:33722"/>
        <dbReference type="ChEBI" id="CHEBI:33723"/>
        <dbReference type="ChEBI" id="CHEBI:57899"/>
        <dbReference type="ChEBI" id="CHEBI:57991"/>
        <dbReference type="EC" id="1.3.7.2"/>
    </reaction>
</comment>
<gene>
    <name evidence="7" type="primary">pebA</name>
    <name evidence="8" type="ORF">EU91_1758</name>
</gene>
<sequence length="236" mass="28090">MFDSLVDFLKTNIDELNGHEVQISSEFKEHHNEDSKYIIKNWLFASPEYRKWRITRLDGGTKLQVFNTVAYPNFESEMPILGADILWFGTSQKLLAILDYQPLIQEGKYLEKYCSSLGSIKKKYPVFDNNKMKNIYDPKKYFSPWVIICRGNKLNLDRDLNNVFYSFVNNYLKIYNSNPVNQFLNAEEIKINQIKYDKYSFEKDPADKLFKSFFGEKWTKKFINKFLFTLNNEIIH</sequence>
<evidence type="ECO:0000256" key="4">
    <source>
        <dbReference type="ARBA" id="ARBA00018659"/>
    </source>
</evidence>
<comment type="function">
    <text evidence="1 7">Catalyzes the two-electron reduction of biliverdin IX-alpha at the C15 methine bridge.</text>
</comment>
<dbReference type="GO" id="GO:0010024">
    <property type="term" value="P:phytochromobilin biosynthetic process"/>
    <property type="evidence" value="ECO:0007669"/>
    <property type="project" value="InterPro"/>
</dbReference>
<comment type="similarity">
    <text evidence="2 7">Belongs to the HY2 family.</text>
</comment>
<evidence type="ECO:0000256" key="7">
    <source>
        <dbReference type="HAMAP-Rule" id="MF_00792"/>
    </source>
</evidence>